<dbReference type="Proteomes" id="UP001336250">
    <property type="component" value="Unassembled WGS sequence"/>
</dbReference>
<feature type="chain" id="PRO_5043757228" evidence="1">
    <location>
        <begin position="28"/>
        <end position="335"/>
    </location>
</feature>
<keyword evidence="4" id="KW-1185">Reference proteome</keyword>
<accession>A0AAW9QCF3</accession>
<dbReference type="RefSeq" id="WP_332293294.1">
    <property type="nucleotide sequence ID" value="NZ_JAZIBG010000058.1"/>
</dbReference>
<feature type="domain" description="DUF3616" evidence="2">
    <location>
        <begin position="177"/>
        <end position="269"/>
    </location>
</feature>
<dbReference type="EMBL" id="JAZIBG010000058">
    <property type="protein sequence ID" value="MEF7617531.1"/>
    <property type="molecule type" value="Genomic_DNA"/>
</dbReference>
<sequence length="335" mass="34877">MTRTRTHRLAARSAAALLTCAAGLAAAAGQAAATYQGLCDASAAEALDARHFAVAGDEDNTLRVFRRGEPKAVAQWPMAGFLGTGKKESDIEGAAVVGRRIYWIASHGRNKDGKPRPDRHRFFATDIVAPPASAASAPPSLVPAGAPYLGLLDDLLAAPGLQRFKLAEAARLAPEAPGGLNIEGLAARPGGGLWIGLRNPIPNGQALLVPLLNPDDVLAGRPARIGEPLLLGLRQRGVRSIERVGDVYWIVAGPTADRGAFSLYRWSGQPGDAPVLADGSALAGLRPEALFAWPDGRLQILSDDGGVETAGIACKDRPAAQQAFRSAELPPAAAR</sequence>
<comment type="caution">
    <text evidence="3">The sequence shown here is derived from an EMBL/GenBank/DDBJ whole genome shotgun (WGS) entry which is preliminary data.</text>
</comment>
<feature type="signal peptide" evidence="1">
    <location>
        <begin position="1"/>
        <end position="27"/>
    </location>
</feature>
<gene>
    <name evidence="3" type="ORF">V4F39_26715</name>
</gene>
<dbReference type="AlphaFoldDB" id="A0AAW9QCF3"/>
<organism evidence="3 4">
    <name type="scientific">Aquincola agrisoli</name>
    <dbReference type="NCBI Taxonomy" id="3119538"/>
    <lineage>
        <taxon>Bacteria</taxon>
        <taxon>Pseudomonadati</taxon>
        <taxon>Pseudomonadota</taxon>
        <taxon>Betaproteobacteria</taxon>
        <taxon>Burkholderiales</taxon>
        <taxon>Sphaerotilaceae</taxon>
        <taxon>Aquincola</taxon>
    </lineage>
</organism>
<evidence type="ECO:0000256" key="1">
    <source>
        <dbReference type="SAM" id="SignalP"/>
    </source>
</evidence>
<dbReference type="Pfam" id="PF12275">
    <property type="entry name" value="DUF3616"/>
    <property type="match status" value="1"/>
</dbReference>
<keyword evidence="1" id="KW-0732">Signal</keyword>
<name>A0AAW9QCF3_9BURK</name>
<dbReference type="InterPro" id="IPR022060">
    <property type="entry name" value="DUF3616"/>
</dbReference>
<evidence type="ECO:0000259" key="2">
    <source>
        <dbReference type="Pfam" id="PF12275"/>
    </source>
</evidence>
<evidence type="ECO:0000313" key="3">
    <source>
        <dbReference type="EMBL" id="MEF7617531.1"/>
    </source>
</evidence>
<protein>
    <submittedName>
        <fullName evidence="3">DUF3616 domain-containing protein</fullName>
    </submittedName>
</protein>
<reference evidence="3 4" key="1">
    <citation type="submission" date="2024-02" db="EMBL/GenBank/DDBJ databases">
        <title>Genome sequence of Aquincola sp. MAHUQ-54.</title>
        <authorList>
            <person name="Huq M.A."/>
        </authorList>
    </citation>
    <scope>NUCLEOTIDE SEQUENCE [LARGE SCALE GENOMIC DNA]</scope>
    <source>
        <strain evidence="3 4">MAHUQ-54</strain>
    </source>
</reference>
<evidence type="ECO:0000313" key="4">
    <source>
        <dbReference type="Proteomes" id="UP001336250"/>
    </source>
</evidence>
<proteinExistence type="predicted"/>